<dbReference type="Proteomes" id="UP000184383">
    <property type="component" value="Unassembled WGS sequence"/>
</dbReference>
<gene>
    <name evidence="3" type="ORF">ASPWEDRAFT_103827</name>
</gene>
<evidence type="ECO:0000256" key="1">
    <source>
        <dbReference type="SAM" id="MobiDB-lite"/>
    </source>
</evidence>
<feature type="region of interest" description="Disordered" evidence="1">
    <location>
        <begin position="601"/>
        <end position="640"/>
    </location>
</feature>
<dbReference type="STRING" id="1073089.A0A1L9RXN4"/>
<dbReference type="RefSeq" id="XP_040693339.1">
    <property type="nucleotide sequence ID" value="XM_040827595.1"/>
</dbReference>
<keyword evidence="4" id="KW-1185">Reference proteome</keyword>
<dbReference type="OrthoDB" id="19806at2759"/>
<dbReference type="InterPro" id="IPR059025">
    <property type="entry name" value="STB6_N"/>
</dbReference>
<evidence type="ECO:0000313" key="4">
    <source>
        <dbReference type="Proteomes" id="UP000184383"/>
    </source>
</evidence>
<evidence type="ECO:0000313" key="3">
    <source>
        <dbReference type="EMBL" id="OJJ39663.1"/>
    </source>
</evidence>
<sequence>MQTTAQAAPSAPINHEHTNAPVNPKENPSPIVNGPNTTNGGSNIPHGHQKFVFTDPVALRYLEEDPSTIVLQRREELQGYEIYIVEQWACSRTHPTFVITTFTGEATHRVWVGVLSVPTDETLWSPRLKLYFNAVTKCHARRKETPKGAVIVTDLSTFPSALTVIPVPGGDIKRHREDFIVNENLKRLCCSGRAGLKLQAPSAATEAKFYQLYRTSERVNLYSAVMELVKQCQMALMMFGRLAPEYVDGLLCDVTEAAIGDWWADVGMDLYNIEPSDGVLGPTTVAALLGTLLGARNRLHAFGAPVGKDAFDISNLKRGVSSFQKSQKLKRSRRLDQPTLARLHRVTAKAANSEGWTDAVKSTMAELSGQGGEMVMGMVRGREKGGIADIETLDIDNFAHLVTGARAKWLWLGKPRKSGIGDGFASEPPAAEMMFTTNDQGGYMWTSRKRHSNEELATDRSFQGPDRSWKQPETATSLDEKDQNLSRMVLKGVSGKVSDARIGFGRFKDAVGLPNLRSHHHKQTKDGVDFIGDAAYVPPIDSEAETPDMKNLSEPGNHIENATGNYAETRVHDEEAHTVPSLNTLLPKSSDSKPPEIVVDTVASQKDSESPRKESTARTEDEEQDLELYKSRSSEMSSDREEVSGLAVMSLRRPQSCADLSLGDDSRRRDNYWPRHLSFSTVEEVVLGWERLEGQKPVQEKAGASLEEAIAHEDIAASDARIFSSRILELSENTVPWVERQVGAVDGLNQILYDRHEEVNTVYLERLEEYQKLRERSSDLLTQEHSYCMDSMKKVELMGAKLDYELNVLGSKVEDVESGLGEFERHVIEIETRVQALIQGEEEKQSTSWLSWFGRLAGLSTQ</sequence>
<protein>
    <recommendedName>
        <fullName evidence="2">STB6-like N-terminal domain-containing protein</fullName>
    </recommendedName>
</protein>
<accession>A0A1L9RXN4</accession>
<dbReference type="PANTHER" id="PTHR31011:SF2">
    <property type="entry name" value="PROTEIN STB2-RELATED"/>
    <property type="match status" value="1"/>
</dbReference>
<dbReference type="GO" id="GO:0070822">
    <property type="term" value="C:Sin3-type complex"/>
    <property type="evidence" value="ECO:0007669"/>
    <property type="project" value="TreeGrafter"/>
</dbReference>
<organism evidence="3 4">
    <name type="scientific">Aspergillus wentii DTO 134E9</name>
    <dbReference type="NCBI Taxonomy" id="1073089"/>
    <lineage>
        <taxon>Eukaryota</taxon>
        <taxon>Fungi</taxon>
        <taxon>Dikarya</taxon>
        <taxon>Ascomycota</taxon>
        <taxon>Pezizomycotina</taxon>
        <taxon>Eurotiomycetes</taxon>
        <taxon>Eurotiomycetidae</taxon>
        <taxon>Eurotiales</taxon>
        <taxon>Aspergillaceae</taxon>
        <taxon>Aspergillus</taxon>
        <taxon>Aspergillus subgen. Cremei</taxon>
    </lineage>
</organism>
<dbReference type="InterPro" id="IPR038919">
    <property type="entry name" value="STB2/STB2"/>
</dbReference>
<feature type="region of interest" description="Disordered" evidence="1">
    <location>
        <begin position="450"/>
        <end position="478"/>
    </location>
</feature>
<dbReference type="EMBL" id="KV878210">
    <property type="protein sequence ID" value="OJJ39663.1"/>
    <property type="molecule type" value="Genomic_DNA"/>
</dbReference>
<feature type="compositionally biased region" description="Basic and acidic residues" evidence="1">
    <location>
        <begin position="627"/>
        <end position="640"/>
    </location>
</feature>
<proteinExistence type="predicted"/>
<dbReference type="GeneID" id="63743443"/>
<evidence type="ECO:0000259" key="2">
    <source>
        <dbReference type="Pfam" id="PF25995"/>
    </source>
</evidence>
<name>A0A1L9RXN4_ASPWE</name>
<dbReference type="PANTHER" id="PTHR31011">
    <property type="entry name" value="PROTEIN STB2-RELATED"/>
    <property type="match status" value="1"/>
</dbReference>
<reference evidence="4" key="1">
    <citation type="journal article" date="2017" name="Genome Biol.">
        <title>Comparative genomics reveals high biological diversity and specific adaptations in the industrially and medically important fungal genus Aspergillus.</title>
        <authorList>
            <person name="de Vries R.P."/>
            <person name="Riley R."/>
            <person name="Wiebenga A."/>
            <person name="Aguilar-Osorio G."/>
            <person name="Amillis S."/>
            <person name="Uchima C.A."/>
            <person name="Anderluh G."/>
            <person name="Asadollahi M."/>
            <person name="Askin M."/>
            <person name="Barry K."/>
            <person name="Battaglia E."/>
            <person name="Bayram O."/>
            <person name="Benocci T."/>
            <person name="Braus-Stromeyer S.A."/>
            <person name="Caldana C."/>
            <person name="Canovas D."/>
            <person name="Cerqueira G.C."/>
            <person name="Chen F."/>
            <person name="Chen W."/>
            <person name="Choi C."/>
            <person name="Clum A."/>
            <person name="Dos Santos R.A."/>
            <person name="Damasio A.R."/>
            <person name="Diallinas G."/>
            <person name="Emri T."/>
            <person name="Fekete E."/>
            <person name="Flipphi M."/>
            <person name="Freyberg S."/>
            <person name="Gallo A."/>
            <person name="Gournas C."/>
            <person name="Habgood R."/>
            <person name="Hainaut M."/>
            <person name="Harispe M.L."/>
            <person name="Henrissat B."/>
            <person name="Hilden K.S."/>
            <person name="Hope R."/>
            <person name="Hossain A."/>
            <person name="Karabika E."/>
            <person name="Karaffa L."/>
            <person name="Karanyi Z."/>
            <person name="Krasevec N."/>
            <person name="Kuo A."/>
            <person name="Kusch H."/>
            <person name="LaButti K."/>
            <person name="Lagendijk E.L."/>
            <person name="Lapidus A."/>
            <person name="Levasseur A."/>
            <person name="Lindquist E."/>
            <person name="Lipzen A."/>
            <person name="Logrieco A.F."/>
            <person name="MacCabe A."/>
            <person name="Maekelae M.R."/>
            <person name="Malavazi I."/>
            <person name="Melin P."/>
            <person name="Meyer V."/>
            <person name="Mielnichuk N."/>
            <person name="Miskei M."/>
            <person name="Molnar A.P."/>
            <person name="Mule G."/>
            <person name="Ngan C.Y."/>
            <person name="Orejas M."/>
            <person name="Orosz E."/>
            <person name="Ouedraogo J.P."/>
            <person name="Overkamp K.M."/>
            <person name="Park H.-S."/>
            <person name="Perrone G."/>
            <person name="Piumi F."/>
            <person name="Punt P.J."/>
            <person name="Ram A.F."/>
            <person name="Ramon A."/>
            <person name="Rauscher S."/>
            <person name="Record E."/>
            <person name="Riano-Pachon D.M."/>
            <person name="Robert V."/>
            <person name="Roehrig J."/>
            <person name="Ruller R."/>
            <person name="Salamov A."/>
            <person name="Salih N.S."/>
            <person name="Samson R.A."/>
            <person name="Sandor E."/>
            <person name="Sanguinetti M."/>
            <person name="Schuetze T."/>
            <person name="Sepcic K."/>
            <person name="Shelest E."/>
            <person name="Sherlock G."/>
            <person name="Sophianopoulou V."/>
            <person name="Squina F.M."/>
            <person name="Sun H."/>
            <person name="Susca A."/>
            <person name="Todd R.B."/>
            <person name="Tsang A."/>
            <person name="Unkles S.E."/>
            <person name="van de Wiele N."/>
            <person name="van Rossen-Uffink D."/>
            <person name="Oliveira J.V."/>
            <person name="Vesth T.C."/>
            <person name="Visser J."/>
            <person name="Yu J.-H."/>
            <person name="Zhou M."/>
            <person name="Andersen M.R."/>
            <person name="Archer D.B."/>
            <person name="Baker S.E."/>
            <person name="Benoit I."/>
            <person name="Brakhage A.A."/>
            <person name="Braus G.H."/>
            <person name="Fischer R."/>
            <person name="Frisvad J.C."/>
            <person name="Goldman G.H."/>
            <person name="Houbraken J."/>
            <person name="Oakley B."/>
            <person name="Pocsi I."/>
            <person name="Scazzocchio C."/>
            <person name="Seiboth B."/>
            <person name="vanKuyk P.A."/>
            <person name="Wortman J."/>
            <person name="Dyer P.S."/>
            <person name="Grigoriev I.V."/>
        </authorList>
    </citation>
    <scope>NUCLEOTIDE SEQUENCE [LARGE SCALE GENOMIC DNA]</scope>
    <source>
        <strain evidence="4">DTO 134E9</strain>
    </source>
</reference>
<dbReference type="AlphaFoldDB" id="A0A1L9RXN4"/>
<dbReference type="VEuPathDB" id="FungiDB:ASPWEDRAFT_103827"/>
<feature type="region of interest" description="Disordered" evidence="1">
    <location>
        <begin position="1"/>
        <end position="47"/>
    </location>
</feature>
<dbReference type="Pfam" id="PF25995">
    <property type="entry name" value="STB6_N"/>
    <property type="match status" value="1"/>
</dbReference>
<feature type="domain" description="STB6-like N-terminal" evidence="2">
    <location>
        <begin position="49"/>
        <end position="188"/>
    </location>
</feature>
<feature type="compositionally biased region" description="Basic and acidic residues" evidence="1">
    <location>
        <begin position="606"/>
        <end position="619"/>
    </location>
</feature>